<organism evidence="17 18">
    <name type="scientific">Streptomyces noboritoensis</name>
    <dbReference type="NCBI Taxonomy" id="67337"/>
    <lineage>
        <taxon>Bacteria</taxon>
        <taxon>Bacillati</taxon>
        <taxon>Actinomycetota</taxon>
        <taxon>Actinomycetes</taxon>
        <taxon>Kitasatosporales</taxon>
        <taxon>Streptomycetaceae</taxon>
        <taxon>Streptomyces</taxon>
    </lineage>
</organism>
<evidence type="ECO:0000259" key="16">
    <source>
        <dbReference type="Pfam" id="PF00535"/>
    </source>
</evidence>
<reference evidence="17 18" key="1">
    <citation type="submission" date="2024-09" db="EMBL/GenBank/DDBJ databases">
        <authorList>
            <person name="Sun Q."/>
            <person name="Mori K."/>
        </authorList>
    </citation>
    <scope>NUCLEOTIDE SEQUENCE [LARGE SCALE GENOMIC DNA]</scope>
    <source>
        <strain evidence="17 18">JCM 4557</strain>
    </source>
</reference>
<comment type="pathway">
    <text evidence="2">Glycan biosynthesis; hyaluronan biosynthesis.</text>
</comment>
<evidence type="ECO:0000256" key="2">
    <source>
        <dbReference type="ARBA" id="ARBA00004698"/>
    </source>
</evidence>
<evidence type="ECO:0000256" key="12">
    <source>
        <dbReference type="ARBA" id="ARBA00043237"/>
    </source>
</evidence>
<comment type="subcellular location">
    <subcellularLocation>
        <location evidence="1">Cell membrane</location>
    </subcellularLocation>
</comment>
<evidence type="ECO:0000256" key="6">
    <source>
        <dbReference type="ARBA" id="ARBA00022676"/>
    </source>
</evidence>
<sequence>MRIPTATYAPLPRLALLAVLPFTAFVGWGVWHALAVTQAFQGHGNRLALAWAASFLLLWWVPLAWREKPVSVTARQQRQLDTLFVTVQIPAYNEDEAALRQCIQSLFEQTRLPNRIHVVDDGSCDRATGQPVTYDQTHAWFLAETDRLGIQATWTRTVNRGKRHAQMEVLAHDDGDIFITLDSDSVLDRKAVMEGLKPFHDPGVTSVAGMVVVLNSRDNLLTFMTSMLYLPFTRGLRSAQSAMKRVMVNSGTLAFYRAETIRKYAGVYENERFRGRPMQMNDDSLFTLYGLLDGDTVHQPSAVCFTLVPVSVRHYLNQQFRWMRGTFVRSFWWFRYLPMTGIAFWMPVMELIQLVLSVVIPAALFTDPHPHDLGAIVTSTVIVGLGVNYLIALRFYAIDRSDEPQWFRLALFLTSPLTGLWRLLILRPMYFYALFTCWKIGKWGTRDSVEVGLAAPAAAPLVGT</sequence>
<dbReference type="InterPro" id="IPR029044">
    <property type="entry name" value="Nucleotide-diphossugar_trans"/>
</dbReference>
<dbReference type="SUPFAM" id="SSF53448">
    <property type="entry name" value="Nucleotide-diphospho-sugar transferases"/>
    <property type="match status" value="1"/>
</dbReference>
<dbReference type="RefSeq" id="WP_394318847.1">
    <property type="nucleotide sequence ID" value="NZ_JBHMQV010000009.1"/>
</dbReference>
<dbReference type="CDD" id="cd06423">
    <property type="entry name" value="CESA_like"/>
    <property type="match status" value="1"/>
</dbReference>
<dbReference type="Pfam" id="PF00535">
    <property type="entry name" value="Glycos_transf_2"/>
    <property type="match status" value="1"/>
</dbReference>
<evidence type="ECO:0000256" key="5">
    <source>
        <dbReference type="ARBA" id="ARBA00022475"/>
    </source>
</evidence>
<dbReference type="InterPro" id="IPR001173">
    <property type="entry name" value="Glyco_trans_2-like"/>
</dbReference>
<comment type="caution">
    <text evidence="17">The sequence shown here is derived from an EMBL/GenBank/DDBJ whole genome shotgun (WGS) entry which is preliminary data.</text>
</comment>
<dbReference type="Gene3D" id="3.90.550.10">
    <property type="entry name" value="Spore Coat Polysaccharide Biosynthesis Protein SpsA, Chain A"/>
    <property type="match status" value="1"/>
</dbReference>
<dbReference type="EC" id="2.4.1.212" evidence="4"/>
<evidence type="ECO:0000256" key="7">
    <source>
        <dbReference type="ARBA" id="ARBA00022679"/>
    </source>
</evidence>
<dbReference type="EMBL" id="JBHMQV010000009">
    <property type="protein sequence ID" value="MFC0844541.1"/>
    <property type="molecule type" value="Genomic_DNA"/>
</dbReference>
<protein>
    <recommendedName>
        <fullName evidence="10">Hyaluronan synthase</fullName>
        <ecNumber evidence="4">2.4.1.212</ecNumber>
    </recommendedName>
    <alternativeName>
        <fullName evidence="12">Hyaluronate synthase</fullName>
    </alternativeName>
    <alternativeName>
        <fullName evidence="11">Hyaluronic acid synthase</fullName>
    </alternativeName>
</protein>
<dbReference type="Proteomes" id="UP001589887">
    <property type="component" value="Unassembled WGS sequence"/>
</dbReference>
<evidence type="ECO:0000313" key="17">
    <source>
        <dbReference type="EMBL" id="MFC0844541.1"/>
    </source>
</evidence>
<comment type="similarity">
    <text evidence="3">Belongs to the NodC/HAS family.</text>
</comment>
<feature type="transmembrane region" description="Helical" evidence="15">
    <location>
        <begin position="376"/>
        <end position="397"/>
    </location>
</feature>
<keyword evidence="7 17" id="KW-0808">Transferase</keyword>
<name>A0ABV6TFH6_9ACTN</name>
<evidence type="ECO:0000256" key="4">
    <source>
        <dbReference type="ARBA" id="ARBA00012207"/>
    </source>
</evidence>
<dbReference type="PANTHER" id="PTHR22913:SF12">
    <property type="entry name" value="MANNURONAN SYNTHASE"/>
    <property type="match status" value="1"/>
</dbReference>
<keyword evidence="8 15" id="KW-0472">Membrane</keyword>
<feature type="domain" description="Glycosyltransferase 2-like" evidence="16">
    <location>
        <begin position="87"/>
        <end position="263"/>
    </location>
</feature>
<keyword evidence="15" id="KW-1133">Transmembrane helix</keyword>
<evidence type="ECO:0000256" key="11">
    <source>
        <dbReference type="ARBA" id="ARBA00042148"/>
    </source>
</evidence>
<feature type="transmembrane region" description="Helical" evidence="15">
    <location>
        <begin position="409"/>
        <end position="426"/>
    </location>
</feature>
<accession>A0ABV6TFH6</accession>
<comment type="function">
    <text evidence="9">Glycosaminoglycan synthesis. The hyaluronic acid capsule is involved in the pathogenicity of group A Streptococci; it may be the major virulence determinant.</text>
</comment>
<dbReference type="PANTHER" id="PTHR22913">
    <property type="entry name" value="HYALURONAN SYNTHASE"/>
    <property type="match status" value="1"/>
</dbReference>
<evidence type="ECO:0000313" key="18">
    <source>
        <dbReference type="Proteomes" id="UP001589887"/>
    </source>
</evidence>
<feature type="transmembrane region" description="Helical" evidence="15">
    <location>
        <begin position="45"/>
        <end position="65"/>
    </location>
</feature>
<feature type="transmembrane region" description="Helical" evidence="15">
    <location>
        <begin position="342"/>
        <end position="364"/>
    </location>
</feature>
<keyword evidence="15" id="KW-0812">Transmembrane</keyword>
<comment type="catalytic activity">
    <reaction evidence="14">
        <text>N-acetyl-beta-D-glucosaminyl-(1-&gt;4)-[hyaluronan](n) + UDP-alpha-D-glucuronate = [hyaluronan](n+1) + UDP + H(+)</text>
        <dbReference type="Rhea" id="RHEA:12528"/>
        <dbReference type="Rhea" id="RHEA-COMP:12585"/>
        <dbReference type="Rhea" id="RHEA-COMP:12587"/>
        <dbReference type="ChEBI" id="CHEBI:15378"/>
        <dbReference type="ChEBI" id="CHEBI:58052"/>
        <dbReference type="ChEBI" id="CHEBI:58223"/>
        <dbReference type="ChEBI" id="CHEBI:132153"/>
        <dbReference type="ChEBI" id="CHEBI:132154"/>
        <dbReference type="EC" id="2.4.1.212"/>
    </reaction>
</comment>
<gene>
    <name evidence="17" type="ORF">ACFH04_12615</name>
</gene>
<dbReference type="GO" id="GO:0016757">
    <property type="term" value="F:glycosyltransferase activity"/>
    <property type="evidence" value="ECO:0007669"/>
    <property type="project" value="UniProtKB-KW"/>
</dbReference>
<evidence type="ECO:0000256" key="13">
    <source>
        <dbReference type="ARBA" id="ARBA00047709"/>
    </source>
</evidence>
<evidence type="ECO:0000256" key="10">
    <source>
        <dbReference type="ARBA" id="ARBA00040508"/>
    </source>
</evidence>
<evidence type="ECO:0000256" key="1">
    <source>
        <dbReference type="ARBA" id="ARBA00004236"/>
    </source>
</evidence>
<keyword evidence="5" id="KW-1003">Cell membrane</keyword>
<evidence type="ECO:0000256" key="15">
    <source>
        <dbReference type="SAM" id="Phobius"/>
    </source>
</evidence>
<keyword evidence="18" id="KW-1185">Reference proteome</keyword>
<evidence type="ECO:0000256" key="3">
    <source>
        <dbReference type="ARBA" id="ARBA00006782"/>
    </source>
</evidence>
<keyword evidence="6 17" id="KW-0328">Glycosyltransferase</keyword>
<comment type="catalytic activity">
    <reaction evidence="13">
        <text>[hyaluronan](n) + UDP-N-acetyl-alpha-D-glucosamine = N-acetyl-beta-D-glucosaminyl-(1-&gt;4)-[hyaluronan](n) + UDP + H(+)</text>
        <dbReference type="Rhea" id="RHEA:20465"/>
        <dbReference type="Rhea" id="RHEA-COMP:12583"/>
        <dbReference type="Rhea" id="RHEA-COMP:12585"/>
        <dbReference type="ChEBI" id="CHEBI:15378"/>
        <dbReference type="ChEBI" id="CHEBI:57705"/>
        <dbReference type="ChEBI" id="CHEBI:58223"/>
        <dbReference type="ChEBI" id="CHEBI:132153"/>
        <dbReference type="ChEBI" id="CHEBI:132154"/>
        <dbReference type="EC" id="2.4.1.212"/>
    </reaction>
</comment>
<evidence type="ECO:0000256" key="14">
    <source>
        <dbReference type="ARBA" id="ARBA00048168"/>
    </source>
</evidence>
<evidence type="ECO:0000256" key="9">
    <source>
        <dbReference type="ARBA" id="ARBA00037408"/>
    </source>
</evidence>
<proteinExistence type="inferred from homology"/>
<evidence type="ECO:0000256" key="8">
    <source>
        <dbReference type="ARBA" id="ARBA00023136"/>
    </source>
</evidence>